<dbReference type="GO" id="GO:0006310">
    <property type="term" value="P:DNA recombination"/>
    <property type="evidence" value="ECO:0007669"/>
    <property type="project" value="UniProtKB-KW"/>
</dbReference>
<dbReference type="Proteomes" id="UP000629468">
    <property type="component" value="Unassembled WGS sequence"/>
</dbReference>
<evidence type="ECO:0000313" key="3">
    <source>
        <dbReference type="Proteomes" id="UP000629468"/>
    </source>
</evidence>
<dbReference type="Gene3D" id="1.10.443.10">
    <property type="entry name" value="Intergrase catalytic core"/>
    <property type="match status" value="1"/>
</dbReference>
<dbReference type="InterPro" id="IPR011010">
    <property type="entry name" value="DNA_brk_join_enz"/>
</dbReference>
<evidence type="ECO:0008006" key="4">
    <source>
        <dbReference type="Google" id="ProtNLM"/>
    </source>
</evidence>
<dbReference type="AlphaFoldDB" id="A0A8H7EYU1"/>
<dbReference type="SUPFAM" id="SSF56349">
    <property type="entry name" value="DNA breaking-rejoining enzymes"/>
    <property type="match status" value="1"/>
</dbReference>
<dbReference type="InterPro" id="IPR052925">
    <property type="entry name" value="Phage_Integrase-like_Recomb"/>
</dbReference>
<accession>A0A8H7EYU1</accession>
<evidence type="ECO:0000313" key="2">
    <source>
        <dbReference type="EMBL" id="KAF7763981.1"/>
    </source>
</evidence>
<dbReference type="GO" id="GO:0003677">
    <property type="term" value="F:DNA binding"/>
    <property type="evidence" value="ECO:0007669"/>
    <property type="project" value="InterPro"/>
</dbReference>
<dbReference type="EMBL" id="JABXXO010000011">
    <property type="protein sequence ID" value="KAF7763981.1"/>
    <property type="molecule type" value="Genomic_DNA"/>
</dbReference>
<reference evidence="2 3" key="1">
    <citation type="journal article" name="Sci. Rep.">
        <title>Telomere-to-telomere assembled and centromere annotated genomes of the two main subspecies of the button mushroom Agaricus bisporus reveal especially polymorphic chromosome ends.</title>
        <authorList>
            <person name="Sonnenberg A.S.M."/>
            <person name="Sedaghat-Telgerd N."/>
            <person name="Lavrijssen B."/>
            <person name="Ohm R.A."/>
            <person name="Hendrickx P.M."/>
            <person name="Scholtmeijer K."/>
            <person name="Baars J.J.P."/>
            <person name="van Peer A."/>
        </authorList>
    </citation>
    <scope>NUCLEOTIDE SEQUENCE [LARGE SCALE GENOMIC DNA]</scope>
    <source>
        <strain evidence="2 3">H119_p4</strain>
    </source>
</reference>
<dbReference type="GO" id="GO:0015074">
    <property type="term" value="P:DNA integration"/>
    <property type="evidence" value="ECO:0007669"/>
    <property type="project" value="InterPro"/>
</dbReference>
<gene>
    <name evidence="2" type="ORF">Agabi119p4_8518</name>
</gene>
<comment type="caution">
    <text evidence="2">The sequence shown here is derived from an EMBL/GenBank/DDBJ whole genome shotgun (WGS) entry which is preliminary data.</text>
</comment>
<dbReference type="PANTHER" id="PTHR34605:SF3">
    <property type="entry name" value="P CELL-TYPE AGGLUTINATION PROTEIN MAP4-LIKE-RELATED"/>
    <property type="match status" value="1"/>
</dbReference>
<proteinExistence type="predicted"/>
<keyword evidence="1" id="KW-0233">DNA recombination</keyword>
<protein>
    <recommendedName>
        <fullName evidence="4">Tyr recombinase domain-containing protein</fullName>
    </recommendedName>
</protein>
<evidence type="ECO:0000256" key="1">
    <source>
        <dbReference type="ARBA" id="ARBA00023172"/>
    </source>
</evidence>
<organism evidence="2 3">
    <name type="scientific">Agaricus bisporus var. burnettii</name>
    <dbReference type="NCBI Taxonomy" id="192524"/>
    <lineage>
        <taxon>Eukaryota</taxon>
        <taxon>Fungi</taxon>
        <taxon>Dikarya</taxon>
        <taxon>Basidiomycota</taxon>
        <taxon>Agaricomycotina</taxon>
        <taxon>Agaricomycetes</taxon>
        <taxon>Agaricomycetidae</taxon>
        <taxon>Agaricales</taxon>
        <taxon>Agaricineae</taxon>
        <taxon>Agaricaceae</taxon>
        <taxon>Agaricus</taxon>
    </lineage>
</organism>
<sequence length="198" mass="22320">MEDVAGIYNNESNSYDDRLFLALLVTGFFGLMRMGELTDPNDPLLINRRQTIRRDSLVLTDDSASFILPASKTGKTFTKKRVSVQSNGSTSDPVAAINTYVRLRDQQFQDSPWLWVASDGIPPTRRWFLSRFHIHFETHREGHSMRAGGATLLAQKGVPFDVIRNVGRWSPSTFRTYREKYSLLSSFIAAQAAQSAQG</sequence>
<name>A0A8H7EYU1_AGABI</name>
<dbReference type="PANTHER" id="PTHR34605">
    <property type="entry name" value="PHAGE_INTEGRASE DOMAIN-CONTAINING PROTEIN"/>
    <property type="match status" value="1"/>
</dbReference>
<dbReference type="InterPro" id="IPR013762">
    <property type="entry name" value="Integrase-like_cat_sf"/>
</dbReference>